<comment type="caution">
    <text evidence="2">The sequence shown here is derived from an EMBL/GenBank/DDBJ whole genome shotgun (WGS) entry which is preliminary data.</text>
</comment>
<organism evidence="2 3">
    <name type="scientific">Microbacterium phyllosphaerae</name>
    <dbReference type="NCBI Taxonomy" id="124798"/>
    <lineage>
        <taxon>Bacteria</taxon>
        <taxon>Bacillati</taxon>
        <taxon>Actinomycetota</taxon>
        <taxon>Actinomycetes</taxon>
        <taxon>Micrococcales</taxon>
        <taxon>Microbacteriaceae</taxon>
        <taxon>Microbacterium</taxon>
    </lineage>
</organism>
<evidence type="ECO:0000313" key="3">
    <source>
        <dbReference type="Proteomes" id="UP000703720"/>
    </source>
</evidence>
<proteinExistence type="predicted"/>
<accession>A0ABS4WM40</accession>
<keyword evidence="1" id="KW-0472">Membrane</keyword>
<protein>
    <submittedName>
        <fullName evidence="2">Uncharacterized protein</fullName>
    </submittedName>
</protein>
<feature type="transmembrane region" description="Helical" evidence="1">
    <location>
        <begin position="114"/>
        <end position="134"/>
    </location>
</feature>
<keyword evidence="1" id="KW-1133">Transmembrane helix</keyword>
<keyword evidence="1" id="KW-0812">Transmembrane</keyword>
<dbReference type="RefSeq" id="WP_210096485.1">
    <property type="nucleotide sequence ID" value="NZ_BAAAIO010000001.1"/>
</dbReference>
<evidence type="ECO:0000256" key="1">
    <source>
        <dbReference type="SAM" id="Phobius"/>
    </source>
</evidence>
<feature type="transmembrane region" description="Helical" evidence="1">
    <location>
        <begin position="53"/>
        <end position="72"/>
    </location>
</feature>
<feature type="transmembrane region" description="Helical" evidence="1">
    <location>
        <begin position="84"/>
        <end position="108"/>
    </location>
</feature>
<name>A0ABS4WM40_9MICO</name>
<dbReference type="EMBL" id="JAGIOA010000001">
    <property type="protein sequence ID" value="MBP2377096.1"/>
    <property type="molecule type" value="Genomic_DNA"/>
</dbReference>
<gene>
    <name evidence="2" type="ORF">JOF42_000591</name>
</gene>
<dbReference type="Proteomes" id="UP000703720">
    <property type="component" value="Unassembled WGS sequence"/>
</dbReference>
<sequence length="147" mass="15894">MESERNDPHASLARLDAVATTYTDAPRGEGWYHLALGLGAGVFTASQGFPQPWALIVAVGFVVLIPLFIAWWRRTHGWWVSGYTGGATLWVTGVMLVALVSTALWSYLASDIGISIAAGAIACIAVTASGFVWMRVWRRRLETQGTA</sequence>
<reference evidence="2 3" key="1">
    <citation type="submission" date="2021-03" db="EMBL/GenBank/DDBJ databases">
        <title>Sequencing the genomes of 1000 actinobacteria strains.</title>
        <authorList>
            <person name="Klenk H.-P."/>
        </authorList>
    </citation>
    <scope>NUCLEOTIDE SEQUENCE [LARGE SCALE GENOMIC DNA]</scope>
    <source>
        <strain evidence="2 3">DSM 13468</strain>
    </source>
</reference>
<keyword evidence="3" id="KW-1185">Reference proteome</keyword>
<evidence type="ECO:0000313" key="2">
    <source>
        <dbReference type="EMBL" id="MBP2377096.1"/>
    </source>
</evidence>